<dbReference type="KEGG" id="oaa:103167519"/>
<dbReference type="RefSeq" id="XP_028915229.1">
    <property type="nucleotide sequence ID" value="XM_029059396.1"/>
</dbReference>
<evidence type="ECO:0000256" key="3">
    <source>
        <dbReference type="ARBA" id="ARBA00022837"/>
    </source>
</evidence>
<dbReference type="GO" id="GO:0016477">
    <property type="term" value="P:cell migration"/>
    <property type="evidence" value="ECO:0000318"/>
    <property type="project" value="GO_Central"/>
</dbReference>
<dbReference type="GO" id="GO:0007156">
    <property type="term" value="P:homophilic cell adhesion via plasma membrane adhesion molecules"/>
    <property type="evidence" value="ECO:0007669"/>
    <property type="project" value="InterPro"/>
</dbReference>
<feature type="domain" description="Cadherin" evidence="9">
    <location>
        <begin position="279"/>
        <end position="360"/>
    </location>
</feature>
<dbReference type="InterPro" id="IPR039808">
    <property type="entry name" value="Cadherin"/>
</dbReference>
<evidence type="ECO:0000256" key="8">
    <source>
        <dbReference type="SAM" id="SignalP"/>
    </source>
</evidence>
<organism evidence="10 11">
    <name type="scientific">Ornithorhynchus anatinus</name>
    <name type="common">Duckbill platypus</name>
    <dbReference type="NCBI Taxonomy" id="9258"/>
    <lineage>
        <taxon>Eukaryota</taxon>
        <taxon>Metazoa</taxon>
        <taxon>Chordata</taxon>
        <taxon>Craniata</taxon>
        <taxon>Vertebrata</taxon>
        <taxon>Euteleostomi</taxon>
        <taxon>Mammalia</taxon>
        <taxon>Monotremata</taxon>
        <taxon>Ornithorhynchidae</taxon>
        <taxon>Ornithorhynchus</taxon>
    </lineage>
</organism>
<evidence type="ECO:0000256" key="2">
    <source>
        <dbReference type="ARBA" id="ARBA00022737"/>
    </source>
</evidence>
<keyword evidence="11" id="KW-1185">Reference proteome</keyword>
<dbReference type="Gene3D" id="2.60.40.60">
    <property type="entry name" value="Cadherins"/>
    <property type="match status" value="4"/>
</dbReference>
<feature type="compositionally biased region" description="Low complexity" evidence="6">
    <location>
        <begin position="459"/>
        <end position="548"/>
    </location>
</feature>
<dbReference type="Proteomes" id="UP000002279">
    <property type="component" value="Chromosome 3"/>
</dbReference>
<dbReference type="GO" id="GO:0044331">
    <property type="term" value="P:cell-cell adhesion mediated by cadherin"/>
    <property type="evidence" value="ECO:0000318"/>
    <property type="project" value="GO_Central"/>
</dbReference>
<dbReference type="PRINTS" id="PR00205">
    <property type="entry name" value="CADHERIN"/>
</dbReference>
<dbReference type="InterPro" id="IPR002126">
    <property type="entry name" value="Cadherin-like_dom"/>
</dbReference>
<feature type="region of interest" description="Disordered" evidence="6">
    <location>
        <begin position="664"/>
        <end position="830"/>
    </location>
</feature>
<dbReference type="FunCoup" id="A0A6I8NEE7">
    <property type="interactions" value="20"/>
</dbReference>
<reference evidence="10" key="2">
    <citation type="submission" date="2025-08" db="UniProtKB">
        <authorList>
            <consortium name="Ensembl"/>
        </authorList>
    </citation>
    <scope>IDENTIFICATION</scope>
    <source>
        <strain evidence="10">Glennie</strain>
    </source>
</reference>
<dbReference type="GO" id="GO:0045296">
    <property type="term" value="F:cadherin binding"/>
    <property type="evidence" value="ECO:0000318"/>
    <property type="project" value="GO_Central"/>
</dbReference>
<dbReference type="CDD" id="cd11304">
    <property type="entry name" value="Cadherin_repeat"/>
    <property type="match status" value="2"/>
</dbReference>
<dbReference type="InterPro" id="IPR015919">
    <property type="entry name" value="Cadherin-like_sf"/>
</dbReference>
<keyword evidence="7" id="KW-1133">Transmembrane helix</keyword>
<dbReference type="GeneID" id="103167519"/>
<dbReference type="GO" id="GO:0034332">
    <property type="term" value="P:adherens junction organization"/>
    <property type="evidence" value="ECO:0000318"/>
    <property type="project" value="GO_Central"/>
</dbReference>
<keyword evidence="4 7" id="KW-0472">Membrane</keyword>
<dbReference type="GO" id="GO:0005912">
    <property type="term" value="C:adherens junction"/>
    <property type="evidence" value="ECO:0000318"/>
    <property type="project" value="GO_Central"/>
</dbReference>
<accession>A0A6I8NEE7</accession>
<dbReference type="OMA" id="PDYEANT"/>
<evidence type="ECO:0000313" key="10">
    <source>
        <dbReference type="Ensembl" id="ENSOANP00000039435.1"/>
    </source>
</evidence>
<dbReference type="PANTHER" id="PTHR24027">
    <property type="entry name" value="CADHERIN-23"/>
    <property type="match status" value="1"/>
</dbReference>
<feature type="signal peptide" evidence="8">
    <location>
        <begin position="1"/>
        <end position="30"/>
    </location>
</feature>
<dbReference type="CTD" id="53841"/>
<reference evidence="10 11" key="1">
    <citation type="journal article" date="2008" name="Nature">
        <title>Genome analysis of the platypus reveals unique signatures of evolution.</title>
        <authorList>
            <person name="Warren W.C."/>
            <person name="Hillier L.W."/>
            <person name="Marshall Graves J.A."/>
            <person name="Birney E."/>
            <person name="Ponting C.P."/>
            <person name="Grutzner F."/>
            <person name="Belov K."/>
            <person name="Miller W."/>
            <person name="Clarke L."/>
            <person name="Chinwalla A.T."/>
            <person name="Yang S.P."/>
            <person name="Heger A."/>
            <person name="Locke D.P."/>
            <person name="Miethke P."/>
            <person name="Waters P.D."/>
            <person name="Veyrunes F."/>
            <person name="Fulton L."/>
            <person name="Fulton B."/>
            <person name="Graves T."/>
            <person name="Wallis J."/>
            <person name="Puente X.S."/>
            <person name="Lopez-Otin C."/>
            <person name="Ordonez G.R."/>
            <person name="Eichler E.E."/>
            <person name="Chen L."/>
            <person name="Cheng Z."/>
            <person name="Deakin J.E."/>
            <person name="Alsop A."/>
            <person name="Thompson K."/>
            <person name="Kirby P."/>
            <person name="Papenfuss A.T."/>
            <person name="Wakefield M.J."/>
            <person name="Olender T."/>
            <person name="Lancet D."/>
            <person name="Huttley G.A."/>
            <person name="Smit A.F."/>
            <person name="Pask A."/>
            <person name="Temple-Smith P."/>
            <person name="Batzer M.A."/>
            <person name="Walker J.A."/>
            <person name="Konkel M.K."/>
            <person name="Harris R.S."/>
            <person name="Whittington C.M."/>
            <person name="Wong E.S."/>
            <person name="Gemmell N.J."/>
            <person name="Buschiazzo E."/>
            <person name="Vargas Jentzsch I.M."/>
            <person name="Merkel A."/>
            <person name="Schmitz J."/>
            <person name="Zemann A."/>
            <person name="Churakov G."/>
            <person name="Kriegs J.O."/>
            <person name="Brosius J."/>
            <person name="Murchison E.P."/>
            <person name="Sachidanandam R."/>
            <person name="Smith C."/>
            <person name="Hannon G.J."/>
            <person name="Tsend-Ayush E."/>
            <person name="McMillan D."/>
            <person name="Attenborough R."/>
            <person name="Rens W."/>
            <person name="Ferguson-Smith M."/>
            <person name="Lefevre C.M."/>
            <person name="Sharp J.A."/>
            <person name="Nicholas K.R."/>
            <person name="Ray D.A."/>
            <person name="Kube M."/>
            <person name="Reinhardt R."/>
            <person name="Pringle T.H."/>
            <person name="Taylor J."/>
            <person name="Jones R.C."/>
            <person name="Nixon B."/>
            <person name="Dacheux J.L."/>
            <person name="Niwa H."/>
            <person name="Sekita Y."/>
            <person name="Huang X."/>
            <person name="Stark A."/>
            <person name="Kheradpour P."/>
            <person name="Kellis M."/>
            <person name="Flicek P."/>
            <person name="Chen Y."/>
            <person name="Webber C."/>
            <person name="Hardison R."/>
            <person name="Nelson J."/>
            <person name="Hallsworth-Pepin K."/>
            <person name="Delehaunty K."/>
            <person name="Markovic C."/>
            <person name="Minx P."/>
            <person name="Feng Y."/>
            <person name="Kremitzki C."/>
            <person name="Mitreva M."/>
            <person name="Glasscock J."/>
            <person name="Wylie T."/>
            <person name="Wohldmann P."/>
            <person name="Thiru P."/>
            <person name="Nhan M.N."/>
            <person name="Pohl C.S."/>
            <person name="Smith S.M."/>
            <person name="Hou S."/>
            <person name="Nefedov M."/>
            <person name="de Jong P.J."/>
            <person name="Renfree M.B."/>
            <person name="Mardis E.R."/>
            <person name="Wilson R.K."/>
        </authorList>
    </citation>
    <scope>NUCLEOTIDE SEQUENCE [LARGE SCALE GENOMIC DNA]</scope>
    <source>
        <strain evidence="10 11">Glennie</strain>
    </source>
</reference>
<dbReference type="InParanoid" id="A0A6I8NEE7"/>
<protein>
    <submittedName>
        <fullName evidence="10">Cadherin related family member 5</fullName>
    </submittedName>
</protein>
<feature type="compositionally biased region" description="Low complexity" evidence="6">
    <location>
        <begin position="558"/>
        <end position="598"/>
    </location>
</feature>
<evidence type="ECO:0000256" key="5">
    <source>
        <dbReference type="PROSITE-ProRule" id="PRU00043"/>
    </source>
</evidence>
<dbReference type="GO" id="GO:0016339">
    <property type="term" value="P:calcium-dependent cell-cell adhesion via plasma membrane cell adhesion molecules"/>
    <property type="evidence" value="ECO:0000318"/>
    <property type="project" value="GO_Central"/>
</dbReference>
<dbReference type="Pfam" id="PF00028">
    <property type="entry name" value="Cadherin"/>
    <property type="match status" value="1"/>
</dbReference>
<keyword evidence="3 5" id="KW-0106">Calcium</keyword>
<feature type="transmembrane region" description="Helical" evidence="7">
    <location>
        <begin position="628"/>
        <end position="651"/>
    </location>
</feature>
<feature type="compositionally biased region" description="Acidic residues" evidence="6">
    <location>
        <begin position="781"/>
        <end position="805"/>
    </location>
</feature>
<dbReference type="GeneTree" id="ENSGT00940000162463"/>
<feature type="chain" id="PRO_5026013143" evidence="8">
    <location>
        <begin position="31"/>
        <end position="830"/>
    </location>
</feature>
<sequence length="830" mass="89200">MMAGARLGTWARLPPLLSLLLLLCPGVSEAQGLQACELAWKVTEVKENSLPKEAIANISVPEGQGLHLDESIHQDMFRVEGHQLFLTEAPDYETNQTLMAYLVCKKGQSPVSRLNVLVYVGNVNDNGPVFREPQLTVNVSEDTQVGTVVISEDRLQAEDKDGDTLFYELQGLNPDANNYFALVAVNNPAIKLNQTLDYERNDSMTFHLIARDTQDPNDPGGHNATATVTVSIQQADLRPPWFLPCAFTDGKICINTGYRGSIPIDKVQTEAVTLYPGPLKAIDGDRAIDEEIQYRILYGNTNDTFKIDSKTGSITMTKAVHTNMTFNLGILAEQVINKQRWSTTQVTLQVAVGNANQPVFEKQQYRGTLPSGSGPNVPVRDLADPSSLLILRATDADFQSGYNPAIRYRVLGNDLFDVVQGIVLTRAKLGEAKTFSMKVEALDEMTFDKAETDLEVTVTAGPGGTTAVPTSATSGTPAPTPETSGPTSTLPTATPTPTLSGSTATPSPTLSRSTATPSPTSSGSSAPASSTTTITTTQTGPSPESPQTSSPPNPTPSRSPLSTTKTSPGAGTLTPIPGGSTGTTPPGSTTGNPEPSTPAVTTGQTNRPPDSTEGVPVLIEKSKYSQDMAILGGVLGALLLLCLVALGVLLYKQHRSRFQTYFMTKSPDKDPRGIHINPSFLDEESPTWETPPEPEPEKKAMPVDQNETPWDKAKSGPPSPPPTEGDVPQAPSGEEDSESDKEVKSILTKERKPEQNGYKAVWFGEDIGAEVDVVVINDRVGDEEEEEEEEEGEEGEKQQEEEEEIANSIQFTSFRPARDQAGTESNVSHI</sequence>
<keyword evidence="7" id="KW-0812">Transmembrane</keyword>
<evidence type="ECO:0000256" key="4">
    <source>
        <dbReference type="ARBA" id="ARBA00023136"/>
    </source>
</evidence>
<feature type="compositionally biased region" description="Basic and acidic residues" evidence="6">
    <location>
        <begin position="740"/>
        <end position="754"/>
    </location>
</feature>
<evidence type="ECO:0000256" key="6">
    <source>
        <dbReference type="SAM" id="MobiDB-lite"/>
    </source>
</evidence>
<name>A0A6I8NEE7_ORNAN</name>
<dbReference type="GO" id="GO:0007043">
    <property type="term" value="P:cell-cell junction assembly"/>
    <property type="evidence" value="ECO:0000318"/>
    <property type="project" value="GO_Central"/>
</dbReference>
<dbReference type="PROSITE" id="PS50268">
    <property type="entry name" value="CADHERIN_2"/>
    <property type="match status" value="2"/>
</dbReference>
<proteinExistence type="predicted"/>
<evidence type="ECO:0000259" key="9">
    <source>
        <dbReference type="PROSITE" id="PS50268"/>
    </source>
</evidence>
<reference evidence="10" key="3">
    <citation type="submission" date="2025-09" db="UniProtKB">
        <authorList>
            <consortium name="Ensembl"/>
        </authorList>
    </citation>
    <scope>IDENTIFICATION</scope>
    <source>
        <strain evidence="10">Glennie</strain>
    </source>
</reference>
<dbReference type="PANTHER" id="PTHR24027:SF414">
    <property type="entry name" value="CADHERIN-RELATED FAMILY MEMBER 5 ISOFORM X1"/>
    <property type="match status" value="1"/>
</dbReference>
<gene>
    <name evidence="10" type="primary">CDHR5</name>
</gene>
<evidence type="ECO:0000256" key="1">
    <source>
        <dbReference type="ARBA" id="ARBA00004370"/>
    </source>
</evidence>
<keyword evidence="8" id="KW-0732">Signal</keyword>
<dbReference type="AlphaFoldDB" id="A0A6I8NEE7"/>
<feature type="compositionally biased region" description="Polar residues" evidence="6">
    <location>
        <begin position="599"/>
        <end position="609"/>
    </location>
</feature>
<evidence type="ECO:0000313" key="11">
    <source>
        <dbReference type="Proteomes" id="UP000002279"/>
    </source>
</evidence>
<dbReference type="GO" id="GO:0008013">
    <property type="term" value="F:beta-catenin binding"/>
    <property type="evidence" value="ECO:0000318"/>
    <property type="project" value="GO_Central"/>
</dbReference>
<feature type="domain" description="Cadherin" evidence="9">
    <location>
        <begin position="131"/>
        <end position="242"/>
    </location>
</feature>
<feature type="region of interest" description="Disordered" evidence="6">
    <location>
        <begin position="459"/>
        <end position="614"/>
    </location>
</feature>
<dbReference type="Ensembl" id="ENSOANT00000066181.1">
    <property type="protein sequence ID" value="ENSOANP00000039435.1"/>
    <property type="gene ID" value="ENSOANG00000042520.1"/>
</dbReference>
<dbReference type="GO" id="GO:0000902">
    <property type="term" value="P:cell morphogenesis"/>
    <property type="evidence" value="ECO:0000318"/>
    <property type="project" value="GO_Central"/>
</dbReference>
<evidence type="ECO:0000256" key="7">
    <source>
        <dbReference type="SAM" id="Phobius"/>
    </source>
</evidence>
<comment type="subcellular location">
    <subcellularLocation>
        <location evidence="1">Membrane</location>
    </subcellularLocation>
</comment>
<dbReference type="SUPFAM" id="SSF49313">
    <property type="entry name" value="Cadherin-like"/>
    <property type="match status" value="3"/>
</dbReference>
<dbReference type="SMART" id="SM00112">
    <property type="entry name" value="CA"/>
    <property type="match status" value="4"/>
</dbReference>
<dbReference type="GO" id="GO:0016342">
    <property type="term" value="C:catenin complex"/>
    <property type="evidence" value="ECO:0000318"/>
    <property type="project" value="GO_Central"/>
</dbReference>
<dbReference type="OrthoDB" id="8958491at2759"/>
<dbReference type="GO" id="GO:0005509">
    <property type="term" value="F:calcium ion binding"/>
    <property type="evidence" value="ECO:0007669"/>
    <property type="project" value="UniProtKB-UniRule"/>
</dbReference>
<dbReference type="Bgee" id="ENSOANG00000042520">
    <property type="expression patterns" value="Expressed in adult mammalian kidney and 3 other cell types or tissues"/>
</dbReference>
<keyword evidence="2" id="KW-0677">Repeat</keyword>